<reference evidence="1 2" key="1">
    <citation type="journal article" date="2006" name="Proc. Natl. Acad. Sci. U.S.A.">
        <title>Burkholderia xenovorans LB400 harbors a multi-replicon, 9.73-Mbp genome shaped for versatility.</title>
        <authorList>
            <person name="Chain P.S."/>
            <person name="Denef V.J."/>
            <person name="Konstantinidis K.T."/>
            <person name="Vergez L.M."/>
            <person name="Agullo L."/>
            <person name="Reyes V.L."/>
            <person name="Hauser L."/>
            <person name="Cordova M."/>
            <person name="Gomez L."/>
            <person name="Gonzalez M."/>
            <person name="Land M."/>
            <person name="Lao V."/>
            <person name="Larimer F."/>
            <person name="LiPuma J.J."/>
            <person name="Mahenthiralingam E."/>
            <person name="Malfatti S.A."/>
            <person name="Marx C.J."/>
            <person name="Parnell J.J."/>
            <person name="Ramette A."/>
            <person name="Richardson P."/>
            <person name="Seeger M."/>
            <person name="Smith D."/>
            <person name="Spilker T."/>
            <person name="Sul W.J."/>
            <person name="Tsoi T.V."/>
            <person name="Ulrich L.E."/>
            <person name="Zhulin I.B."/>
            <person name="Tiedje J.M."/>
        </authorList>
    </citation>
    <scope>NUCLEOTIDE SEQUENCE [LARGE SCALE GENOMIC DNA]</scope>
    <source>
        <strain evidence="1 2">LB400</strain>
    </source>
</reference>
<dbReference type="EMBL" id="CP000270">
    <property type="protein sequence ID" value="ABE29901.1"/>
    <property type="molecule type" value="Genomic_DNA"/>
</dbReference>
<dbReference type="KEGG" id="bxe:Bxe_A3078"/>
<dbReference type="KEGG" id="bxb:DR64_760"/>
<dbReference type="RefSeq" id="WP_011487615.1">
    <property type="nucleotide sequence ID" value="NC_007951.1"/>
</dbReference>
<evidence type="ECO:0000313" key="2">
    <source>
        <dbReference type="Proteomes" id="UP000001817"/>
    </source>
</evidence>
<keyword evidence="2" id="KW-1185">Reference proteome</keyword>
<dbReference type="PATRIC" id="fig|266265.5.peg.1407"/>
<dbReference type="STRING" id="266265.Bxe_A3078"/>
<proteinExistence type="predicted"/>
<name>Q141T8_PARXL</name>
<dbReference type="AlphaFoldDB" id="Q141T8"/>
<protein>
    <submittedName>
        <fullName evidence="1">Uncharacterized protein</fullName>
    </submittedName>
</protein>
<accession>Q141T8</accession>
<sequence length="97" mass="11029">MSELLILSVIAAPLVLVPAFIVSFLSYVEPLSWPYTEIAFAIAEESEFARFEREMLEKIAASLAIPKELLDEPYESSGYSYFAESLKRDAQRYGGWR</sequence>
<organism evidence="1 2">
    <name type="scientific">Paraburkholderia xenovorans (strain LB400)</name>
    <dbReference type="NCBI Taxonomy" id="266265"/>
    <lineage>
        <taxon>Bacteria</taxon>
        <taxon>Pseudomonadati</taxon>
        <taxon>Pseudomonadota</taxon>
        <taxon>Betaproteobacteria</taxon>
        <taxon>Burkholderiales</taxon>
        <taxon>Burkholderiaceae</taxon>
        <taxon>Paraburkholderia</taxon>
    </lineage>
</organism>
<dbReference type="OrthoDB" id="9925276at2"/>
<evidence type="ECO:0000313" key="1">
    <source>
        <dbReference type="EMBL" id="ABE29901.1"/>
    </source>
</evidence>
<gene>
    <name evidence="1" type="ORF">Bxe_A3078</name>
</gene>
<dbReference type="Proteomes" id="UP000001817">
    <property type="component" value="Chromosome 1"/>
</dbReference>